<dbReference type="InterPro" id="IPR008271">
    <property type="entry name" value="Ser/Thr_kinase_AS"/>
</dbReference>
<proteinExistence type="predicted"/>
<evidence type="ECO:0000313" key="3">
    <source>
        <dbReference type="EMBL" id="KAL2270768.1"/>
    </source>
</evidence>
<feature type="compositionally biased region" description="Low complexity" evidence="1">
    <location>
        <begin position="199"/>
        <end position="211"/>
    </location>
</feature>
<protein>
    <recommendedName>
        <fullName evidence="2">Protein kinase domain-containing protein</fullName>
    </recommendedName>
</protein>
<keyword evidence="4" id="KW-1185">Reference proteome</keyword>
<dbReference type="PROSITE" id="PS50011">
    <property type="entry name" value="PROTEIN_KINASE_DOM"/>
    <property type="match status" value="1"/>
</dbReference>
<evidence type="ECO:0000259" key="2">
    <source>
        <dbReference type="PROSITE" id="PS50011"/>
    </source>
</evidence>
<dbReference type="CDD" id="cd00180">
    <property type="entry name" value="PKc"/>
    <property type="match status" value="1"/>
</dbReference>
<organism evidence="3 4">
    <name type="scientific">Remersonia thermophila</name>
    <dbReference type="NCBI Taxonomy" id="72144"/>
    <lineage>
        <taxon>Eukaryota</taxon>
        <taxon>Fungi</taxon>
        <taxon>Dikarya</taxon>
        <taxon>Ascomycota</taxon>
        <taxon>Pezizomycotina</taxon>
        <taxon>Sordariomycetes</taxon>
        <taxon>Sordariomycetidae</taxon>
        <taxon>Sordariales</taxon>
        <taxon>Sordariales incertae sedis</taxon>
        <taxon>Remersonia</taxon>
    </lineage>
</organism>
<comment type="caution">
    <text evidence="3">The sequence shown here is derived from an EMBL/GenBank/DDBJ whole genome shotgun (WGS) entry which is preliminary data.</text>
</comment>
<dbReference type="InterPro" id="IPR011009">
    <property type="entry name" value="Kinase-like_dom_sf"/>
</dbReference>
<dbReference type="PANTHER" id="PTHR44329">
    <property type="entry name" value="SERINE/THREONINE-PROTEIN KINASE TNNI3K-RELATED"/>
    <property type="match status" value="1"/>
</dbReference>
<dbReference type="EMBL" id="JAZGUE010000001">
    <property type="protein sequence ID" value="KAL2270768.1"/>
    <property type="molecule type" value="Genomic_DNA"/>
</dbReference>
<gene>
    <name evidence="3" type="ORF">VTJ83DRAFT_139</name>
</gene>
<reference evidence="3 4" key="1">
    <citation type="journal article" date="2024" name="Commun. Biol.">
        <title>Comparative genomic analysis of thermophilic fungi reveals convergent evolutionary adaptations and gene losses.</title>
        <authorList>
            <person name="Steindorff A.S."/>
            <person name="Aguilar-Pontes M.V."/>
            <person name="Robinson A.J."/>
            <person name="Andreopoulos B."/>
            <person name="LaButti K."/>
            <person name="Kuo A."/>
            <person name="Mondo S."/>
            <person name="Riley R."/>
            <person name="Otillar R."/>
            <person name="Haridas S."/>
            <person name="Lipzen A."/>
            <person name="Grimwood J."/>
            <person name="Schmutz J."/>
            <person name="Clum A."/>
            <person name="Reid I.D."/>
            <person name="Moisan M.C."/>
            <person name="Butler G."/>
            <person name="Nguyen T.T.M."/>
            <person name="Dewar K."/>
            <person name="Conant G."/>
            <person name="Drula E."/>
            <person name="Henrissat B."/>
            <person name="Hansel C."/>
            <person name="Singer S."/>
            <person name="Hutchinson M.I."/>
            <person name="de Vries R.P."/>
            <person name="Natvig D.O."/>
            <person name="Powell A.J."/>
            <person name="Tsang A."/>
            <person name="Grigoriev I.V."/>
        </authorList>
    </citation>
    <scope>NUCLEOTIDE SEQUENCE [LARGE SCALE GENOMIC DNA]</scope>
    <source>
        <strain evidence="3 4">ATCC 22073</strain>
    </source>
</reference>
<feature type="domain" description="Protein kinase" evidence="2">
    <location>
        <begin position="286"/>
        <end position="577"/>
    </location>
</feature>
<dbReference type="Pfam" id="PF00069">
    <property type="entry name" value="Pkinase"/>
    <property type="match status" value="1"/>
</dbReference>
<dbReference type="InterPro" id="IPR051681">
    <property type="entry name" value="Ser/Thr_Kinases-Pseudokinases"/>
</dbReference>
<feature type="compositionally biased region" description="Basic and acidic residues" evidence="1">
    <location>
        <begin position="1"/>
        <end position="16"/>
    </location>
</feature>
<dbReference type="Proteomes" id="UP001600064">
    <property type="component" value="Unassembled WGS sequence"/>
</dbReference>
<accession>A0ABR4DK93</accession>
<dbReference type="GeneID" id="98122187"/>
<name>A0ABR4DK93_9PEZI</name>
<sequence length="596" mass="65705">MGDTREHSALSEDRTEPFSQSEIQARLQRSRMEGFDALHSAVPLDKLVVPTDDDIRILMRPLARDRSVREDGNVTLLALRSQAPEEDEPPHQVLAVRQTARDVSFTVHIPDPNHPDYRLVCILYYDPASDNQVIWNRSNVPFQLSRVSEEPEELRGARYDVNPNFSKPLPPGTWRITMGGADLLDFRLLERRPVRARAVSSASSSDSLNASGKRPLEGDDDGGSSSKRARASSPAEQADGVIMILPGKDSAKGKELVVASGHPLLDMESGNTLEVPRGGGLVGYTITKNKLIASTRLSSVFTAEYSEAPGRYVVAKVLKTPAPGAKGNDGALAAAVIRQAQMWLRELENQENLRHKNIVHLYGGDARFLSLYMESVDGKDLSAHDAWRHRDTDLFAGDRTDALRILRDTASGLHYLHSLRLAHNDIKPGNILYSRERGAVVCDMGLSSRGGASTSGGTPWYVPPEFIGLRQRGLPSDVWALGIVMLYVLGKMPLPDSRGVARHPQRLIWLIADVHNTRDPPLQDKAVRSMRSWLTEVNAVRGALDLHDKLERIVYGMLAPNPKERLTMKSIVAQLFDDSSSSSEEKTTAAPPLNST</sequence>
<evidence type="ECO:0000256" key="1">
    <source>
        <dbReference type="SAM" id="MobiDB-lite"/>
    </source>
</evidence>
<dbReference type="SMART" id="SM00220">
    <property type="entry name" value="S_TKc"/>
    <property type="match status" value="1"/>
</dbReference>
<dbReference type="Gene3D" id="1.10.510.10">
    <property type="entry name" value="Transferase(Phosphotransferase) domain 1"/>
    <property type="match status" value="1"/>
</dbReference>
<dbReference type="SUPFAM" id="SSF56112">
    <property type="entry name" value="Protein kinase-like (PK-like)"/>
    <property type="match status" value="1"/>
</dbReference>
<dbReference type="RefSeq" id="XP_070869492.1">
    <property type="nucleotide sequence ID" value="XM_071007543.1"/>
</dbReference>
<feature type="region of interest" description="Disordered" evidence="1">
    <location>
        <begin position="1"/>
        <end position="22"/>
    </location>
</feature>
<dbReference type="InterPro" id="IPR000719">
    <property type="entry name" value="Prot_kinase_dom"/>
</dbReference>
<feature type="region of interest" description="Disordered" evidence="1">
    <location>
        <begin position="199"/>
        <end position="240"/>
    </location>
</feature>
<dbReference type="PROSITE" id="PS00108">
    <property type="entry name" value="PROTEIN_KINASE_ST"/>
    <property type="match status" value="1"/>
</dbReference>
<evidence type="ECO:0000313" key="4">
    <source>
        <dbReference type="Proteomes" id="UP001600064"/>
    </source>
</evidence>
<feature type="region of interest" description="Disordered" evidence="1">
    <location>
        <begin position="577"/>
        <end position="596"/>
    </location>
</feature>